<dbReference type="SUPFAM" id="SSF81606">
    <property type="entry name" value="PP2C-like"/>
    <property type="match status" value="1"/>
</dbReference>
<sequence>MATAWGAATDTGGVRTVNEDAVLALPPVFLVADGMGGHEKGEMASAAVVEAFTDLAHDLLRRGAAEPARPDDVRRAVEHARELIRESVDRLDPAHARKVVAGTTVSGAILTEQAGTPYWLVFNIGDSRVYRLAGDDFEQVSVDHSVVQELVDAGAIDRSEADHHPQRNVITRAIGTGAAGEADFWMLPCGEHDRLMMCSDGLTGELRVPEIAAVLRAVPRPERAAADLLSRAVRGGAGDNVTVLVVDSGGAAWHAATSTAPRSDGADENEDTIPREPQKEVTVS</sequence>
<dbReference type="GO" id="GO:0004722">
    <property type="term" value="F:protein serine/threonine phosphatase activity"/>
    <property type="evidence" value="ECO:0007669"/>
    <property type="project" value="InterPro"/>
</dbReference>
<dbReference type="PANTHER" id="PTHR47992">
    <property type="entry name" value="PROTEIN PHOSPHATASE"/>
    <property type="match status" value="1"/>
</dbReference>
<name>C5C498_BEUC1</name>
<organism evidence="3 4">
    <name type="scientific">Beutenbergia cavernae (strain ATCC BAA-8 / DSM 12333 / CCUG 43141 / JCM 11478 / NBRC 16432 / NCIMB 13614 / HKI 0122)</name>
    <dbReference type="NCBI Taxonomy" id="471853"/>
    <lineage>
        <taxon>Bacteria</taxon>
        <taxon>Bacillati</taxon>
        <taxon>Actinomycetota</taxon>
        <taxon>Actinomycetes</taxon>
        <taxon>Micrococcales</taxon>
        <taxon>Beutenbergiaceae</taxon>
        <taxon>Beutenbergia</taxon>
    </lineage>
</organism>
<proteinExistence type="predicted"/>
<gene>
    <name evidence="3" type="ordered locus">Bcav_1755</name>
</gene>
<dbReference type="Proteomes" id="UP000007962">
    <property type="component" value="Chromosome"/>
</dbReference>
<dbReference type="Pfam" id="PF13672">
    <property type="entry name" value="PP2C_2"/>
    <property type="match status" value="1"/>
</dbReference>
<dbReference type="RefSeq" id="WP_015882251.1">
    <property type="nucleotide sequence ID" value="NC_012669.1"/>
</dbReference>
<evidence type="ECO:0000313" key="4">
    <source>
        <dbReference type="Proteomes" id="UP000007962"/>
    </source>
</evidence>
<dbReference type="SMART" id="SM00331">
    <property type="entry name" value="PP2C_SIG"/>
    <property type="match status" value="1"/>
</dbReference>
<protein>
    <submittedName>
        <fullName evidence="3">Protein serine/threonine phosphatase</fullName>
    </submittedName>
</protein>
<dbReference type="InterPro" id="IPR036457">
    <property type="entry name" value="PPM-type-like_dom_sf"/>
</dbReference>
<dbReference type="OrthoDB" id="9801841at2"/>
<dbReference type="SMART" id="SM00332">
    <property type="entry name" value="PP2Cc"/>
    <property type="match status" value="1"/>
</dbReference>
<dbReference type="HOGENOM" id="CLU_034545_0_0_11"/>
<dbReference type="AlphaFoldDB" id="C5C498"/>
<dbReference type="STRING" id="471853.Bcav_1755"/>
<dbReference type="PROSITE" id="PS51746">
    <property type="entry name" value="PPM_2"/>
    <property type="match status" value="1"/>
</dbReference>
<evidence type="ECO:0000259" key="2">
    <source>
        <dbReference type="PROSITE" id="PS51746"/>
    </source>
</evidence>
<feature type="region of interest" description="Disordered" evidence="1">
    <location>
        <begin position="255"/>
        <end position="284"/>
    </location>
</feature>
<keyword evidence="4" id="KW-1185">Reference proteome</keyword>
<feature type="compositionally biased region" description="Basic and acidic residues" evidence="1">
    <location>
        <begin position="272"/>
        <end position="284"/>
    </location>
</feature>
<reference evidence="3 4" key="1">
    <citation type="journal article" date="2009" name="Stand. Genomic Sci.">
        <title>Complete genome sequence of Beutenbergia cavernae type strain (HKI 0122).</title>
        <authorList>
            <person name="Land M."/>
            <person name="Pukall R."/>
            <person name="Abt B."/>
            <person name="Goker M."/>
            <person name="Rohde M."/>
            <person name="Glavina Del Rio T."/>
            <person name="Tice H."/>
            <person name="Copeland A."/>
            <person name="Cheng J.F."/>
            <person name="Lucas S."/>
            <person name="Chen F."/>
            <person name="Nolan M."/>
            <person name="Bruce D."/>
            <person name="Goodwin L."/>
            <person name="Pitluck S."/>
            <person name="Ivanova N."/>
            <person name="Mavromatis K."/>
            <person name="Ovchinnikova G."/>
            <person name="Pati A."/>
            <person name="Chen A."/>
            <person name="Palaniappan K."/>
            <person name="Hauser L."/>
            <person name="Chang Y.J."/>
            <person name="Jefferies C.C."/>
            <person name="Saunders E."/>
            <person name="Brettin T."/>
            <person name="Detter J.C."/>
            <person name="Han C."/>
            <person name="Chain P."/>
            <person name="Bristow J."/>
            <person name="Eisen J.A."/>
            <person name="Markowitz V."/>
            <person name="Hugenholtz P."/>
            <person name="Kyrpides N.C."/>
            <person name="Klenk H.P."/>
            <person name="Lapidus A."/>
        </authorList>
    </citation>
    <scope>NUCLEOTIDE SEQUENCE [LARGE SCALE GENOMIC DNA]</scope>
    <source>
        <strain evidence="4">ATCC BAA-8 / DSM 12333 / NBRC 16432</strain>
    </source>
</reference>
<evidence type="ECO:0000313" key="3">
    <source>
        <dbReference type="EMBL" id="ACQ80011.1"/>
    </source>
</evidence>
<dbReference type="EMBL" id="CP001618">
    <property type="protein sequence ID" value="ACQ80011.1"/>
    <property type="molecule type" value="Genomic_DNA"/>
</dbReference>
<dbReference type="InterPro" id="IPR015655">
    <property type="entry name" value="PP2C"/>
</dbReference>
<dbReference type="CDD" id="cd00143">
    <property type="entry name" value="PP2Cc"/>
    <property type="match status" value="1"/>
</dbReference>
<accession>C5C498</accession>
<feature type="domain" description="PPM-type phosphatase" evidence="2">
    <location>
        <begin position="4"/>
        <end position="248"/>
    </location>
</feature>
<dbReference type="InterPro" id="IPR001932">
    <property type="entry name" value="PPM-type_phosphatase-like_dom"/>
</dbReference>
<evidence type="ECO:0000256" key="1">
    <source>
        <dbReference type="SAM" id="MobiDB-lite"/>
    </source>
</evidence>
<dbReference type="KEGG" id="bcv:Bcav_1755"/>
<dbReference type="eggNOG" id="COG0631">
    <property type="taxonomic scope" value="Bacteria"/>
</dbReference>
<dbReference type="Gene3D" id="3.60.40.10">
    <property type="entry name" value="PPM-type phosphatase domain"/>
    <property type="match status" value="1"/>
</dbReference>